<dbReference type="InterPro" id="IPR043128">
    <property type="entry name" value="Rev_trsase/Diguanyl_cyclase"/>
</dbReference>
<dbReference type="CDD" id="cd01948">
    <property type="entry name" value="EAL"/>
    <property type="match status" value="1"/>
</dbReference>
<accession>A0A547PE34</accession>
<feature type="transmembrane region" description="Helical" evidence="2">
    <location>
        <begin position="52"/>
        <end position="71"/>
    </location>
</feature>
<evidence type="ECO:0000259" key="3">
    <source>
        <dbReference type="PROSITE" id="PS50883"/>
    </source>
</evidence>
<reference evidence="5 6" key="1">
    <citation type="submission" date="2019-06" db="EMBL/GenBank/DDBJ databases">
        <title>Erythrobacter insulae sp. nov., isolated from a tidal flat.</title>
        <authorList>
            <person name="Yoon J.-H."/>
        </authorList>
    </citation>
    <scope>NUCLEOTIDE SEQUENCE [LARGE SCALE GENOMIC DNA]</scope>
    <source>
        <strain evidence="5 6">JBTF-M21</strain>
    </source>
</reference>
<dbReference type="Pfam" id="PF00563">
    <property type="entry name" value="EAL"/>
    <property type="match status" value="1"/>
</dbReference>
<keyword evidence="2" id="KW-1133">Transmembrane helix</keyword>
<evidence type="ECO:0000256" key="1">
    <source>
        <dbReference type="SAM" id="Coils"/>
    </source>
</evidence>
<comment type="caution">
    <text evidence="5">The sequence shown here is derived from an EMBL/GenBank/DDBJ whole genome shotgun (WGS) entry which is preliminary data.</text>
</comment>
<dbReference type="AlphaFoldDB" id="A0A547PE34"/>
<dbReference type="InterPro" id="IPR052155">
    <property type="entry name" value="Biofilm_reg_signaling"/>
</dbReference>
<protein>
    <submittedName>
        <fullName evidence="5">EAL domain-containing protein</fullName>
    </submittedName>
</protein>
<feature type="transmembrane region" description="Helical" evidence="2">
    <location>
        <begin position="83"/>
        <end position="104"/>
    </location>
</feature>
<proteinExistence type="predicted"/>
<dbReference type="Proteomes" id="UP000316343">
    <property type="component" value="Unassembled WGS sequence"/>
</dbReference>
<feature type="transmembrane region" description="Helical" evidence="2">
    <location>
        <begin position="110"/>
        <end position="140"/>
    </location>
</feature>
<dbReference type="Pfam" id="PF00990">
    <property type="entry name" value="GGDEF"/>
    <property type="match status" value="1"/>
</dbReference>
<dbReference type="PANTHER" id="PTHR44757:SF2">
    <property type="entry name" value="BIOFILM ARCHITECTURE MAINTENANCE PROTEIN MBAA"/>
    <property type="match status" value="1"/>
</dbReference>
<sequence length="649" mass="71779">MLFGSRISTNAASATVQEILRPVLRGYFAAFALYYIVMFPTHLVFFSGFERVAMVTAAGIAGGVGIFGVWFMRKPEPASQVSLLLSVMNLLVIANIVIALNFGFDQAKMVYFVIIAIAFALASIDLKQSLFSLAAAMLGFLSFATRLDLETFTVYAFVSVGAAIAALAISNLIRSAIRGISESKGEVESELADARRLSARLAEESLSDSLTDLPNRRAFFAKLRETMGRLRKPLMHRAGPTTSWLILLDLDGFKSVNDIHGHLTGDGLLKEVASRLRDFCDDDVFVGRMGGDEFNILIDSDACSDEIKQRCELLLQSLSAPYIVDDRHIRISASIGYKSLDPALSLTEQISQADFALMFAKKHGRNQAVAFNEELAKASEERSQIEHALRRADLEKEIHLVFQPQMNLHTENVVRAEVLARWNSETIGPIEPGRFITIAEESGLITDISLTIIEKAFREIREWPVPLPISLNLSSHDIISKPTIDRIIDLARSLKVDPERVEFEVTETAMMADTEKAIANLTSLKDAGFSIALDDFGTGYSNFSYLRSLPITKLKVDRSFLENPGDPMTEKVLSSLAGMARTLGVHCLLEGIEDEIDLLMARRIGVQSVQGYLFGRPMNAHDLLELARRSAGADSYDRDRMRNPAIETI</sequence>
<dbReference type="SMART" id="SM00052">
    <property type="entry name" value="EAL"/>
    <property type="match status" value="1"/>
</dbReference>
<dbReference type="SUPFAM" id="SSF141868">
    <property type="entry name" value="EAL domain-like"/>
    <property type="match status" value="1"/>
</dbReference>
<keyword evidence="2" id="KW-0472">Membrane</keyword>
<organism evidence="5 6">
    <name type="scientific">Erythrobacter insulae</name>
    <dbReference type="NCBI Taxonomy" id="2584124"/>
    <lineage>
        <taxon>Bacteria</taxon>
        <taxon>Pseudomonadati</taxon>
        <taxon>Pseudomonadota</taxon>
        <taxon>Alphaproteobacteria</taxon>
        <taxon>Sphingomonadales</taxon>
        <taxon>Erythrobacteraceae</taxon>
        <taxon>Erythrobacter/Porphyrobacter group</taxon>
        <taxon>Erythrobacter</taxon>
    </lineage>
</organism>
<evidence type="ECO:0000313" key="5">
    <source>
        <dbReference type="EMBL" id="TRD12387.1"/>
    </source>
</evidence>
<dbReference type="Gene3D" id="3.20.20.450">
    <property type="entry name" value="EAL domain"/>
    <property type="match status" value="1"/>
</dbReference>
<dbReference type="InterPro" id="IPR000160">
    <property type="entry name" value="GGDEF_dom"/>
</dbReference>
<feature type="domain" description="EAL" evidence="3">
    <location>
        <begin position="382"/>
        <end position="631"/>
    </location>
</feature>
<feature type="domain" description="GGDEF" evidence="4">
    <location>
        <begin position="241"/>
        <end position="373"/>
    </location>
</feature>
<dbReference type="SMART" id="SM00267">
    <property type="entry name" value="GGDEF"/>
    <property type="match status" value="1"/>
</dbReference>
<evidence type="ECO:0000256" key="2">
    <source>
        <dbReference type="SAM" id="Phobius"/>
    </source>
</evidence>
<dbReference type="CDD" id="cd01949">
    <property type="entry name" value="GGDEF"/>
    <property type="match status" value="1"/>
</dbReference>
<gene>
    <name evidence="5" type="ORF">FGU71_11285</name>
</gene>
<feature type="coiled-coil region" evidence="1">
    <location>
        <begin position="368"/>
        <end position="395"/>
    </location>
</feature>
<keyword evidence="1" id="KW-0175">Coiled coil</keyword>
<dbReference type="PROSITE" id="PS50883">
    <property type="entry name" value="EAL"/>
    <property type="match status" value="1"/>
</dbReference>
<dbReference type="PROSITE" id="PS50887">
    <property type="entry name" value="GGDEF"/>
    <property type="match status" value="1"/>
</dbReference>
<dbReference type="Gene3D" id="3.30.70.270">
    <property type="match status" value="1"/>
</dbReference>
<evidence type="ECO:0000259" key="4">
    <source>
        <dbReference type="PROSITE" id="PS50887"/>
    </source>
</evidence>
<feature type="transmembrane region" description="Helical" evidence="2">
    <location>
        <begin position="27"/>
        <end position="46"/>
    </location>
</feature>
<feature type="transmembrane region" description="Helical" evidence="2">
    <location>
        <begin position="152"/>
        <end position="173"/>
    </location>
</feature>
<evidence type="ECO:0000313" key="6">
    <source>
        <dbReference type="Proteomes" id="UP000316343"/>
    </source>
</evidence>
<dbReference type="OrthoDB" id="9814202at2"/>
<dbReference type="NCBIfam" id="TIGR00254">
    <property type="entry name" value="GGDEF"/>
    <property type="match status" value="1"/>
</dbReference>
<name>A0A547PE34_9SPHN</name>
<dbReference type="InterPro" id="IPR029787">
    <property type="entry name" value="Nucleotide_cyclase"/>
</dbReference>
<dbReference type="InterPro" id="IPR035919">
    <property type="entry name" value="EAL_sf"/>
</dbReference>
<dbReference type="PANTHER" id="PTHR44757">
    <property type="entry name" value="DIGUANYLATE CYCLASE DGCP"/>
    <property type="match status" value="1"/>
</dbReference>
<dbReference type="InterPro" id="IPR001633">
    <property type="entry name" value="EAL_dom"/>
</dbReference>
<dbReference type="EMBL" id="VHJK01000001">
    <property type="protein sequence ID" value="TRD12387.1"/>
    <property type="molecule type" value="Genomic_DNA"/>
</dbReference>
<keyword evidence="6" id="KW-1185">Reference proteome</keyword>
<dbReference type="SUPFAM" id="SSF55073">
    <property type="entry name" value="Nucleotide cyclase"/>
    <property type="match status" value="1"/>
</dbReference>
<keyword evidence="2" id="KW-0812">Transmembrane</keyword>